<dbReference type="EMBL" id="AP023354">
    <property type="protein sequence ID" value="BCJ31250.1"/>
    <property type="molecule type" value="Genomic_DNA"/>
</dbReference>
<dbReference type="Gene3D" id="3.40.50.1820">
    <property type="entry name" value="alpha/beta hydrolase"/>
    <property type="match status" value="1"/>
</dbReference>
<name>A0A810L6Q3_9ACTN</name>
<dbReference type="InterPro" id="IPR000073">
    <property type="entry name" value="AB_hydrolase_1"/>
</dbReference>
<dbReference type="PANTHER" id="PTHR43194">
    <property type="entry name" value="HYDROLASE ALPHA/BETA FOLD FAMILY"/>
    <property type="match status" value="1"/>
</dbReference>
<dbReference type="Pfam" id="PF12697">
    <property type="entry name" value="Abhydrolase_6"/>
    <property type="match status" value="1"/>
</dbReference>
<dbReference type="OrthoDB" id="63519at2"/>
<accession>A0A810L6Q3</accession>
<evidence type="ECO:0000313" key="3">
    <source>
        <dbReference type="Proteomes" id="UP000680750"/>
    </source>
</evidence>
<dbReference type="AlphaFoldDB" id="A0A810L6Q3"/>
<dbReference type="KEGG" id="aser:Asera_53580"/>
<evidence type="ECO:0000259" key="1">
    <source>
        <dbReference type="Pfam" id="PF12697"/>
    </source>
</evidence>
<dbReference type="InterPro" id="IPR029058">
    <property type="entry name" value="AB_hydrolase_fold"/>
</dbReference>
<keyword evidence="3" id="KW-1185">Reference proteome</keyword>
<sequence>MNTAAYQDFQLTTDDGVSLAGRHAGLGEPVLFLHGSGGGLHSWAGIADRLADEYQVWLVARRGYGPSGQPAPGKRFADEVADVRRLVRHIGATHGTDQPAVHLVGASYGASLALHAGLDAPGGLRSLALFEPPLFAAGPRIVPLARRYAEAFELGDSDTTAAILNEVTQVPAEIVAAFAAAAPARPDPVEARRSGLGWRHDLDALAADGTDLTRWSGVRLPTLLMTGTETWSPMPETMRGLAAALPQVTLVPLAGQSHFATMTAPDLVADTIRTFLAERG</sequence>
<dbReference type="RefSeq" id="WP_030444452.1">
    <property type="nucleotide sequence ID" value="NZ_AP023354.1"/>
</dbReference>
<dbReference type="Proteomes" id="UP000680750">
    <property type="component" value="Chromosome"/>
</dbReference>
<feature type="domain" description="AB hydrolase-1" evidence="1">
    <location>
        <begin position="30"/>
        <end position="270"/>
    </location>
</feature>
<proteinExistence type="predicted"/>
<evidence type="ECO:0000313" key="2">
    <source>
        <dbReference type="EMBL" id="BCJ31250.1"/>
    </source>
</evidence>
<dbReference type="PANTHER" id="PTHR43194:SF2">
    <property type="entry name" value="PEROXISOMAL MEMBRANE PROTEIN LPX1"/>
    <property type="match status" value="1"/>
</dbReference>
<protein>
    <recommendedName>
        <fullName evidence="1">AB hydrolase-1 domain-containing protein</fullName>
    </recommendedName>
</protein>
<gene>
    <name evidence="2" type="ORF">Asera_53580</name>
</gene>
<organism evidence="2 3">
    <name type="scientific">Actinocatenispora sera</name>
    <dbReference type="NCBI Taxonomy" id="390989"/>
    <lineage>
        <taxon>Bacteria</taxon>
        <taxon>Bacillati</taxon>
        <taxon>Actinomycetota</taxon>
        <taxon>Actinomycetes</taxon>
        <taxon>Micromonosporales</taxon>
        <taxon>Micromonosporaceae</taxon>
        <taxon>Actinocatenispora</taxon>
    </lineage>
</organism>
<dbReference type="GO" id="GO:0003824">
    <property type="term" value="F:catalytic activity"/>
    <property type="evidence" value="ECO:0007669"/>
    <property type="project" value="UniProtKB-ARBA"/>
</dbReference>
<dbReference type="SUPFAM" id="SSF53474">
    <property type="entry name" value="alpha/beta-Hydrolases"/>
    <property type="match status" value="1"/>
</dbReference>
<dbReference type="InterPro" id="IPR050228">
    <property type="entry name" value="Carboxylesterase_BioH"/>
</dbReference>
<reference evidence="2" key="1">
    <citation type="submission" date="2020-08" db="EMBL/GenBank/DDBJ databases">
        <title>Whole genome shotgun sequence of Actinocatenispora sera NBRC 101916.</title>
        <authorList>
            <person name="Komaki H."/>
            <person name="Tamura T."/>
        </authorList>
    </citation>
    <scope>NUCLEOTIDE SEQUENCE</scope>
    <source>
        <strain evidence="2">NBRC 101916</strain>
    </source>
</reference>